<feature type="compositionally biased region" description="Basic and acidic residues" evidence="1">
    <location>
        <begin position="19"/>
        <end position="28"/>
    </location>
</feature>
<dbReference type="AlphaFoldDB" id="A0AAE1HXS3"/>
<name>A0AAE1HXS3_9NEOP</name>
<feature type="compositionally biased region" description="Acidic residues" evidence="1">
    <location>
        <begin position="57"/>
        <end position="66"/>
    </location>
</feature>
<accession>A0AAE1HXS3</accession>
<feature type="region of interest" description="Disordered" evidence="1">
    <location>
        <begin position="1"/>
        <end position="73"/>
    </location>
</feature>
<gene>
    <name evidence="2" type="ORF">KUF71_017622</name>
</gene>
<sequence length="73" mass="8682">CKRHKLRPNSVPSQNLPKRVHDMPESSPKKRQKLARQERAKQRKHREVIEHHSSEENAQDSTDDNEVENHCHQ</sequence>
<keyword evidence="3" id="KW-1185">Reference proteome</keyword>
<evidence type="ECO:0000313" key="3">
    <source>
        <dbReference type="Proteomes" id="UP001219518"/>
    </source>
</evidence>
<comment type="caution">
    <text evidence="2">The sequence shown here is derived from an EMBL/GenBank/DDBJ whole genome shotgun (WGS) entry which is preliminary data.</text>
</comment>
<protein>
    <submittedName>
        <fullName evidence="2">Replication factor C large subunit</fullName>
    </submittedName>
</protein>
<evidence type="ECO:0000256" key="1">
    <source>
        <dbReference type="SAM" id="MobiDB-lite"/>
    </source>
</evidence>
<proteinExistence type="predicted"/>
<evidence type="ECO:0000313" key="2">
    <source>
        <dbReference type="EMBL" id="KAK3929156.1"/>
    </source>
</evidence>
<reference evidence="2" key="2">
    <citation type="journal article" date="2023" name="BMC Genomics">
        <title>Pest status, molecular evolution, and epigenetic factors derived from the genome assembly of Frankliniella fusca, a thysanopteran phytovirus vector.</title>
        <authorList>
            <person name="Catto M.A."/>
            <person name="Labadie P.E."/>
            <person name="Jacobson A.L."/>
            <person name="Kennedy G.G."/>
            <person name="Srinivasan R."/>
            <person name="Hunt B.G."/>
        </authorList>
    </citation>
    <scope>NUCLEOTIDE SEQUENCE</scope>
    <source>
        <strain evidence="2">PL_HMW_Pooled</strain>
    </source>
</reference>
<feature type="non-terminal residue" evidence="2">
    <location>
        <position position="1"/>
    </location>
</feature>
<dbReference type="Proteomes" id="UP001219518">
    <property type="component" value="Unassembled WGS sequence"/>
</dbReference>
<reference evidence="2" key="1">
    <citation type="submission" date="2021-07" db="EMBL/GenBank/DDBJ databases">
        <authorList>
            <person name="Catto M.A."/>
            <person name="Jacobson A."/>
            <person name="Kennedy G."/>
            <person name="Labadie P."/>
            <person name="Hunt B.G."/>
            <person name="Srinivasan R."/>
        </authorList>
    </citation>
    <scope>NUCLEOTIDE SEQUENCE</scope>
    <source>
        <strain evidence="2">PL_HMW_Pooled</strain>
        <tissue evidence="2">Head</tissue>
    </source>
</reference>
<organism evidence="2 3">
    <name type="scientific">Frankliniella fusca</name>
    <dbReference type="NCBI Taxonomy" id="407009"/>
    <lineage>
        <taxon>Eukaryota</taxon>
        <taxon>Metazoa</taxon>
        <taxon>Ecdysozoa</taxon>
        <taxon>Arthropoda</taxon>
        <taxon>Hexapoda</taxon>
        <taxon>Insecta</taxon>
        <taxon>Pterygota</taxon>
        <taxon>Neoptera</taxon>
        <taxon>Paraneoptera</taxon>
        <taxon>Thysanoptera</taxon>
        <taxon>Terebrantia</taxon>
        <taxon>Thripoidea</taxon>
        <taxon>Thripidae</taxon>
        <taxon>Frankliniella</taxon>
    </lineage>
</organism>
<dbReference type="EMBL" id="JAHWGI010001382">
    <property type="protein sequence ID" value="KAK3929156.1"/>
    <property type="molecule type" value="Genomic_DNA"/>
</dbReference>